<dbReference type="RefSeq" id="WP_112375593.1">
    <property type="nucleotide sequence ID" value="NZ_CP069793.1"/>
</dbReference>
<dbReference type="Gene3D" id="2.160.10.10">
    <property type="entry name" value="Hexapeptide repeat proteins"/>
    <property type="match status" value="1"/>
</dbReference>
<accession>A0A2X2JIU2</accession>
<reference evidence="3 4" key="1">
    <citation type="submission" date="2018-06" db="EMBL/GenBank/DDBJ databases">
        <authorList>
            <consortium name="Pathogen Informatics"/>
            <person name="Doyle S."/>
        </authorList>
    </citation>
    <scope>NUCLEOTIDE SEQUENCE [LARGE SCALE GENOMIC DNA]</scope>
    <source>
        <strain evidence="3 4">NCTC11343</strain>
    </source>
</reference>
<evidence type="ECO:0000256" key="1">
    <source>
        <dbReference type="ARBA" id="ARBA00022679"/>
    </source>
</evidence>
<dbReference type="GO" id="GO:0016779">
    <property type="term" value="F:nucleotidyltransferase activity"/>
    <property type="evidence" value="ECO:0007669"/>
    <property type="project" value="UniProtKB-ARBA"/>
</dbReference>
<dbReference type="Pfam" id="PF13562">
    <property type="entry name" value="NTP_transf_4"/>
    <property type="match status" value="1"/>
</dbReference>
<proteinExistence type="predicted"/>
<keyword evidence="1 3" id="KW-0808">Transferase</keyword>
<evidence type="ECO:0000313" key="3">
    <source>
        <dbReference type="EMBL" id="SPZ91931.1"/>
    </source>
</evidence>
<dbReference type="EMBL" id="UAUU01000011">
    <property type="protein sequence ID" value="SPZ91931.1"/>
    <property type="molecule type" value="Genomic_DNA"/>
</dbReference>
<dbReference type="NCBIfam" id="TIGR03991">
    <property type="entry name" value="alt_bact_glmU"/>
    <property type="match status" value="1"/>
</dbReference>
<sequence length="388" mass="42723">MKIFFTDCFDSIQLLDKLSTPLTTFDRKSLYPFTFVKSCLDLRVGILTLREKWAKLALKFDVHYVANDADKEGLIWVSENVIPSVALLQLLQRLRVGEVLVQDGYVLACCYTHIDSYRVQEVDISVDLLKGIEDLFLLTGTEITHDFNHLVQGVQSFSISGTNQLLGNDLYVADRVSMECATLNTLQGPIYIDEDVTIMEGAHLRGPLYLGKGAVVKMGATIYGNVSVGKQSVIGGEIGNSVIGDFSAKGHHGYLGCSVIGDWCNLGAGTSNSNLKNNLKTVSIYDYALDSVRDTGLLKCGAFIGDYTRLGINSALNTGTVIGIASMLADTSFYAKFVPSFAWVFDGGAQTYEFDKFMAYLETLYASKGEELTEQIKDKLNQLNKKYN</sequence>
<dbReference type="InterPro" id="IPR011004">
    <property type="entry name" value="Trimer_LpxA-like_sf"/>
</dbReference>
<evidence type="ECO:0000313" key="4">
    <source>
        <dbReference type="Proteomes" id="UP000251241"/>
    </source>
</evidence>
<dbReference type="InterPro" id="IPR050065">
    <property type="entry name" value="GlmU-like"/>
</dbReference>
<dbReference type="AlphaFoldDB" id="A0A2X2JIU2"/>
<dbReference type="PANTHER" id="PTHR43584:SF8">
    <property type="entry name" value="N-ACETYLMURAMATE ALPHA-1-PHOSPHATE URIDYLYLTRANSFERASE"/>
    <property type="match status" value="1"/>
</dbReference>
<dbReference type="GeneID" id="97182243"/>
<dbReference type="SUPFAM" id="SSF51161">
    <property type="entry name" value="Trimeric LpxA-like enzymes"/>
    <property type="match status" value="1"/>
</dbReference>
<dbReference type="GO" id="GO:0016746">
    <property type="term" value="F:acyltransferase activity"/>
    <property type="evidence" value="ECO:0007669"/>
    <property type="project" value="UniProtKB-KW"/>
</dbReference>
<name>A0A2X2JIU2_SPHMU</name>
<gene>
    <name evidence="3" type="ORF">NCTC11343_03977</name>
</gene>
<dbReference type="Proteomes" id="UP000251241">
    <property type="component" value="Unassembled WGS sequence"/>
</dbReference>
<protein>
    <submittedName>
        <fullName evidence="3">UDP-N-acetylglucosamine diphosphorylase/glucosamine-1-phosphate N-acetyltransferase</fullName>
    </submittedName>
</protein>
<evidence type="ECO:0000256" key="2">
    <source>
        <dbReference type="ARBA" id="ARBA00023315"/>
    </source>
</evidence>
<keyword evidence="2" id="KW-0012">Acyltransferase</keyword>
<dbReference type="InterPro" id="IPR023917">
    <property type="entry name" value="Bifunctiontional_GlmU_bac-type"/>
</dbReference>
<dbReference type="PANTHER" id="PTHR43584">
    <property type="entry name" value="NUCLEOTIDYL TRANSFERASE"/>
    <property type="match status" value="1"/>
</dbReference>
<organism evidence="3 4">
    <name type="scientific">Sphingobacterium multivorum</name>
    <dbReference type="NCBI Taxonomy" id="28454"/>
    <lineage>
        <taxon>Bacteria</taxon>
        <taxon>Pseudomonadati</taxon>
        <taxon>Bacteroidota</taxon>
        <taxon>Sphingobacteriia</taxon>
        <taxon>Sphingobacteriales</taxon>
        <taxon>Sphingobacteriaceae</taxon>
        <taxon>Sphingobacterium</taxon>
    </lineage>
</organism>